<proteinExistence type="predicted"/>
<reference evidence="1 2" key="1">
    <citation type="journal article" date="2008" name="Nat. Biotechnol.">
        <title>Genome sequencing and analysis of the filamentous fungus Penicillium chrysogenum.</title>
        <authorList>
            <person name="van den Berg M.A."/>
            <person name="Albang R."/>
            <person name="Albermann K."/>
            <person name="Badger J.H."/>
            <person name="Daran J.-M."/>
            <person name="Driessen A.J.M."/>
            <person name="Garcia-Estrada C."/>
            <person name="Fedorova N.D."/>
            <person name="Harris D.M."/>
            <person name="Heijne W.H.M."/>
            <person name="Joardar V.S."/>
            <person name="Kiel J.A.K.W."/>
            <person name="Kovalchuk A."/>
            <person name="Martin J.F."/>
            <person name="Nierman W.C."/>
            <person name="Nijland J.G."/>
            <person name="Pronk J.T."/>
            <person name="Roubos J.A."/>
            <person name="van der Klei I.J."/>
            <person name="van Peij N.N.M.E."/>
            <person name="Veenhuis M."/>
            <person name="von Doehren H."/>
            <person name="Wagner C."/>
            <person name="Wortman J.R."/>
            <person name="Bovenberg R.A.L."/>
        </authorList>
    </citation>
    <scope>NUCLEOTIDE SEQUENCE [LARGE SCALE GENOMIC DNA]</scope>
    <source>
        <strain evidence="2">ATCC 28089 / DSM 1075 / NRRL 1951 / Wisconsin 54-1255</strain>
    </source>
</reference>
<organism evidence="1 2">
    <name type="scientific">Penicillium rubens (strain ATCC 28089 / DSM 1075 / NRRL 1951 / Wisconsin 54-1255)</name>
    <name type="common">Penicillium chrysogenum</name>
    <dbReference type="NCBI Taxonomy" id="500485"/>
    <lineage>
        <taxon>Eukaryota</taxon>
        <taxon>Fungi</taxon>
        <taxon>Dikarya</taxon>
        <taxon>Ascomycota</taxon>
        <taxon>Pezizomycotina</taxon>
        <taxon>Eurotiomycetes</taxon>
        <taxon>Eurotiomycetidae</taxon>
        <taxon>Eurotiales</taxon>
        <taxon>Aspergillaceae</taxon>
        <taxon>Penicillium</taxon>
        <taxon>Penicillium chrysogenum species complex</taxon>
    </lineage>
</organism>
<protein>
    <submittedName>
        <fullName evidence="1">Uncharacterized protein</fullName>
    </submittedName>
</protein>
<accession>B6HAV9</accession>
<keyword evidence="2" id="KW-1185">Reference proteome</keyword>
<dbReference type="EMBL" id="AM920432">
    <property type="protein sequence ID" value="CAP79314.1"/>
    <property type="molecule type" value="Genomic_DNA"/>
</dbReference>
<dbReference type="OrthoDB" id="4367329at2759"/>
<dbReference type="AlphaFoldDB" id="B6HAV9"/>
<evidence type="ECO:0000313" key="2">
    <source>
        <dbReference type="Proteomes" id="UP000000724"/>
    </source>
</evidence>
<gene>
    <name evidence="1" type="ORF">Pc17g00270</name>
    <name evidence="1" type="ORF">PCH_Pc17g00270</name>
</gene>
<dbReference type="VEuPathDB" id="FungiDB:PCH_Pc17g00270"/>
<evidence type="ECO:0000313" key="1">
    <source>
        <dbReference type="EMBL" id="CAP79314.1"/>
    </source>
</evidence>
<dbReference type="Proteomes" id="UP000000724">
    <property type="component" value="Contig Pc00c17"/>
</dbReference>
<name>B6HAV9_PENRW</name>
<dbReference type="HOGENOM" id="CLU_1261897_0_0_1"/>
<sequence length="219" mass="24379">MRPMPDRECGNRTTIIPSPTEWRTGWRLMWGMHRKGRPQGRVALIVAGELQPVLVKLETADHDRQSSEVKKCSLTGKRHANNCSCRSTRGPGRGKSVSFPAVRAQFSALSVEDQLQFLSWLFEGALSHCVSTRANTDAASISRSIPSQDVDISYDYPSSNTELDDTQSTPTRKGLPWSAEEKIPWKKQRVHTGVLEHDAQETAAIFGGRHVENAILIDT</sequence>